<accession>A0A6P1QUX2</accession>
<dbReference type="OrthoDB" id="9764164at2"/>
<dbReference type="PANTHER" id="PTHR30383">
    <property type="entry name" value="THIOESTERASE 1/PROTEASE 1/LYSOPHOSPHOLIPASE L1"/>
    <property type="match status" value="1"/>
</dbReference>
<dbReference type="PANTHER" id="PTHR30383:SF5">
    <property type="entry name" value="SGNH HYDROLASE-TYPE ESTERASE DOMAIN-CONTAINING PROTEIN"/>
    <property type="match status" value="1"/>
</dbReference>
<protein>
    <submittedName>
        <fullName evidence="1">G-D-S-L family lipolytic protein</fullName>
    </submittedName>
</protein>
<dbReference type="Gene3D" id="3.40.50.1110">
    <property type="entry name" value="SGNH hydrolase"/>
    <property type="match status" value="2"/>
</dbReference>
<gene>
    <name evidence="1" type="ORF">DBX24_06365</name>
</gene>
<proteinExistence type="predicted"/>
<name>A0A6P1QUX2_9FLAO</name>
<dbReference type="InterPro" id="IPR051532">
    <property type="entry name" value="Ester_Hydrolysis_Enzymes"/>
</dbReference>
<dbReference type="Proteomes" id="UP000464318">
    <property type="component" value="Chromosome"/>
</dbReference>
<dbReference type="InterPro" id="IPR036514">
    <property type="entry name" value="SGNH_hydro_sf"/>
</dbReference>
<organism evidence="1 2">
    <name type="scientific">Bergeyella cardium</name>
    <dbReference type="NCBI Taxonomy" id="1585976"/>
    <lineage>
        <taxon>Bacteria</taxon>
        <taxon>Pseudomonadati</taxon>
        <taxon>Bacteroidota</taxon>
        <taxon>Flavobacteriia</taxon>
        <taxon>Flavobacteriales</taxon>
        <taxon>Weeksellaceae</taxon>
        <taxon>Bergeyella</taxon>
    </lineage>
</organism>
<dbReference type="PROSITE" id="PS51257">
    <property type="entry name" value="PROKAR_LIPOPROTEIN"/>
    <property type="match status" value="1"/>
</dbReference>
<evidence type="ECO:0000313" key="1">
    <source>
        <dbReference type="EMBL" id="QHN65535.1"/>
    </source>
</evidence>
<dbReference type="EMBL" id="CP029149">
    <property type="protein sequence ID" value="QHN65535.1"/>
    <property type="molecule type" value="Genomic_DNA"/>
</dbReference>
<dbReference type="AlphaFoldDB" id="A0A6P1QUX2"/>
<keyword evidence="2" id="KW-1185">Reference proteome</keyword>
<dbReference type="RefSeq" id="WP_120489455.1">
    <property type="nucleotide sequence ID" value="NZ_CP029149.1"/>
</dbReference>
<sequence length="516" mass="54486">MKKIIISTAIAAVFLSVQSCNSTDFDQDVADIKVTNGDADFSRYIALGNSLTSGYRDGALYIDAQNESYPNIIAQQMKLAGGGEFKLPLMADNNGGIVVGADVIQPTKLYIQSFIKGSPVISKVDAVPTTSLTAPLSGGFGNMGVPGAKSFHLVAEGYGNLANVASGKANPYFVRFASSASTSVLKDAVAQKPTFFSLWIGNNDVLSYATSGGVGTNQTGNYNAATYGSNDITDPKVLAGSIKAIVEGMRAAGASKGVVANIPSVTDIPFFTTIPYNPVPLTKENAAVINGGLGRLTPILKVLKADGRLQTLKEGQNPVLIKDESLKDLSKPISFMLKQSGIPAELANFLGDTFGQARHATSEDLILLTTKAEIGTPVTLPSTIPATYANMLNKHGITYPLDDKYVLTKAEIEEIKTATTAYNAAIKSLADEYNLAFVDANAKMVELGKNSGIKWDGVNYSAKFITGGAFSLDGVHLTGRGYAIIGNEFIKAINAKYNSTLPQVNPNKYSGVTFPK</sequence>
<reference evidence="1 2" key="1">
    <citation type="submission" date="2018-04" db="EMBL/GenBank/DDBJ databases">
        <title>Characteristic and Complete Genome Sequencing of A Novel Member of Infective Endocarditis Causative Bacteria: Bergeyella cardium QL-PH.</title>
        <authorList>
            <person name="Pan H."/>
            <person name="Sun E."/>
            <person name="Zhang Y."/>
        </authorList>
    </citation>
    <scope>NUCLEOTIDE SEQUENCE [LARGE SCALE GENOMIC DNA]</scope>
    <source>
        <strain evidence="1 2">HPQL</strain>
    </source>
</reference>
<evidence type="ECO:0000313" key="2">
    <source>
        <dbReference type="Proteomes" id="UP000464318"/>
    </source>
</evidence>
<dbReference type="KEGG" id="bcad:DBX24_06365"/>
<dbReference type="GO" id="GO:0004622">
    <property type="term" value="F:phosphatidylcholine lysophospholipase activity"/>
    <property type="evidence" value="ECO:0007669"/>
    <property type="project" value="TreeGrafter"/>
</dbReference>
<dbReference type="SUPFAM" id="SSF52266">
    <property type="entry name" value="SGNH hydrolase"/>
    <property type="match status" value="2"/>
</dbReference>